<protein>
    <submittedName>
        <fullName evidence="7">RNA polymerase sigma factor</fullName>
    </submittedName>
</protein>
<dbReference type="SUPFAM" id="SSF88946">
    <property type="entry name" value="Sigma2 domain of RNA polymerase sigma factors"/>
    <property type="match status" value="1"/>
</dbReference>
<dbReference type="EMBL" id="VCNI01000002">
    <property type="protein sequence ID" value="TMU54628.1"/>
    <property type="molecule type" value="Genomic_DNA"/>
</dbReference>
<dbReference type="NCBIfam" id="TIGR02937">
    <property type="entry name" value="sigma70-ECF"/>
    <property type="match status" value="1"/>
</dbReference>
<evidence type="ECO:0000313" key="7">
    <source>
        <dbReference type="EMBL" id="TMU54628.1"/>
    </source>
</evidence>
<proteinExistence type="inferred from homology"/>
<sequence length="171" mass="20141">MNTPEQSVCDEKVYNTIFERYSESLRNYMYYQCKDLDQAEDLTQEAFIKLWQHCAKVLFEKAKAFLFTVAKNKFYNQVAHKKVVLDYANSKPHKTADHESPEFLLEEDEFMKKLQSAIDALPDGQREVFLLNRIDKKTYKEMAQMLGVSETAIEKRMQKALLKLRAIIKEI</sequence>
<dbReference type="PANTHER" id="PTHR43133:SF46">
    <property type="entry name" value="RNA POLYMERASE SIGMA-70 FACTOR ECF SUBFAMILY"/>
    <property type="match status" value="1"/>
</dbReference>
<dbReference type="InterPro" id="IPR036388">
    <property type="entry name" value="WH-like_DNA-bd_sf"/>
</dbReference>
<accession>A0ABY2WIF5</accession>
<evidence type="ECO:0000256" key="1">
    <source>
        <dbReference type="ARBA" id="ARBA00010641"/>
    </source>
</evidence>
<dbReference type="Pfam" id="PF08281">
    <property type="entry name" value="Sigma70_r4_2"/>
    <property type="match status" value="1"/>
</dbReference>
<keyword evidence="8" id="KW-1185">Reference proteome</keyword>
<evidence type="ECO:0000259" key="5">
    <source>
        <dbReference type="Pfam" id="PF04542"/>
    </source>
</evidence>
<dbReference type="InterPro" id="IPR014284">
    <property type="entry name" value="RNA_pol_sigma-70_dom"/>
</dbReference>
<evidence type="ECO:0000256" key="3">
    <source>
        <dbReference type="ARBA" id="ARBA00023082"/>
    </source>
</evidence>
<dbReference type="PANTHER" id="PTHR43133">
    <property type="entry name" value="RNA POLYMERASE ECF-TYPE SIGMA FACTO"/>
    <property type="match status" value="1"/>
</dbReference>
<dbReference type="InterPro" id="IPR007627">
    <property type="entry name" value="RNA_pol_sigma70_r2"/>
</dbReference>
<dbReference type="Gene3D" id="1.10.1740.10">
    <property type="match status" value="1"/>
</dbReference>
<dbReference type="Proteomes" id="UP000751614">
    <property type="component" value="Unassembled WGS sequence"/>
</dbReference>
<organism evidence="7 8">
    <name type="scientific">Flagellimonas algicola</name>
    <dbReference type="NCBI Taxonomy" id="2583815"/>
    <lineage>
        <taxon>Bacteria</taxon>
        <taxon>Pseudomonadati</taxon>
        <taxon>Bacteroidota</taxon>
        <taxon>Flavobacteriia</taxon>
        <taxon>Flavobacteriales</taxon>
        <taxon>Flavobacteriaceae</taxon>
        <taxon>Flagellimonas</taxon>
    </lineage>
</organism>
<keyword evidence="4" id="KW-0804">Transcription</keyword>
<name>A0ABY2WIF5_9FLAO</name>
<dbReference type="InterPro" id="IPR013249">
    <property type="entry name" value="RNA_pol_sigma70_r4_t2"/>
</dbReference>
<dbReference type="CDD" id="cd06171">
    <property type="entry name" value="Sigma70_r4"/>
    <property type="match status" value="1"/>
</dbReference>
<dbReference type="Gene3D" id="1.10.10.10">
    <property type="entry name" value="Winged helix-like DNA-binding domain superfamily/Winged helix DNA-binding domain"/>
    <property type="match status" value="1"/>
</dbReference>
<dbReference type="InterPro" id="IPR039425">
    <property type="entry name" value="RNA_pol_sigma-70-like"/>
</dbReference>
<feature type="domain" description="RNA polymerase sigma-70 region 2" evidence="5">
    <location>
        <begin position="17"/>
        <end position="81"/>
    </location>
</feature>
<evidence type="ECO:0000313" key="8">
    <source>
        <dbReference type="Proteomes" id="UP000751614"/>
    </source>
</evidence>
<comment type="similarity">
    <text evidence="1">Belongs to the sigma-70 factor family. ECF subfamily.</text>
</comment>
<dbReference type="InterPro" id="IPR013325">
    <property type="entry name" value="RNA_pol_sigma_r2"/>
</dbReference>
<dbReference type="InterPro" id="IPR013324">
    <property type="entry name" value="RNA_pol_sigma_r3/r4-like"/>
</dbReference>
<keyword evidence="3" id="KW-0731">Sigma factor</keyword>
<keyword evidence="2" id="KW-0805">Transcription regulation</keyword>
<feature type="domain" description="RNA polymerase sigma factor 70 region 4 type 2" evidence="6">
    <location>
        <begin position="113"/>
        <end position="164"/>
    </location>
</feature>
<dbReference type="RefSeq" id="WP_138835996.1">
    <property type="nucleotide sequence ID" value="NZ_VCNI01000002.1"/>
</dbReference>
<reference evidence="7 8" key="1">
    <citation type="submission" date="2019-05" db="EMBL/GenBank/DDBJ databases">
        <title>Flagellimonas sp. AsT0115, sp. nov., isolated from a marine red algae, Asparagopsis taxiformis.</title>
        <authorList>
            <person name="Kim J."/>
            <person name="Jeong S.E."/>
            <person name="Jeon C.O."/>
        </authorList>
    </citation>
    <scope>NUCLEOTIDE SEQUENCE [LARGE SCALE GENOMIC DNA]</scope>
    <source>
        <strain evidence="7 8">AsT0115</strain>
    </source>
</reference>
<comment type="caution">
    <text evidence="7">The sequence shown here is derived from an EMBL/GenBank/DDBJ whole genome shotgun (WGS) entry which is preliminary data.</text>
</comment>
<evidence type="ECO:0000256" key="4">
    <source>
        <dbReference type="ARBA" id="ARBA00023163"/>
    </source>
</evidence>
<evidence type="ECO:0000259" key="6">
    <source>
        <dbReference type="Pfam" id="PF08281"/>
    </source>
</evidence>
<gene>
    <name evidence="7" type="ORF">FGG15_10485</name>
</gene>
<dbReference type="SUPFAM" id="SSF88659">
    <property type="entry name" value="Sigma3 and sigma4 domains of RNA polymerase sigma factors"/>
    <property type="match status" value="1"/>
</dbReference>
<dbReference type="Pfam" id="PF04542">
    <property type="entry name" value="Sigma70_r2"/>
    <property type="match status" value="1"/>
</dbReference>
<evidence type="ECO:0000256" key="2">
    <source>
        <dbReference type="ARBA" id="ARBA00023015"/>
    </source>
</evidence>